<feature type="domain" description="HTH lysR-type" evidence="5">
    <location>
        <begin position="1"/>
        <end position="58"/>
    </location>
</feature>
<dbReference type="InterPro" id="IPR005119">
    <property type="entry name" value="LysR_subst-bd"/>
</dbReference>
<dbReference type="PANTHER" id="PTHR30126:SF39">
    <property type="entry name" value="HTH-TYPE TRANSCRIPTIONAL REGULATOR CYSL"/>
    <property type="match status" value="1"/>
</dbReference>
<dbReference type="InterPro" id="IPR036390">
    <property type="entry name" value="WH_DNA-bd_sf"/>
</dbReference>
<keyword evidence="7" id="KW-1185">Reference proteome</keyword>
<evidence type="ECO:0000256" key="2">
    <source>
        <dbReference type="ARBA" id="ARBA00023015"/>
    </source>
</evidence>
<dbReference type="Proteomes" id="UP000249746">
    <property type="component" value="Unassembled WGS sequence"/>
</dbReference>
<evidence type="ECO:0000256" key="1">
    <source>
        <dbReference type="ARBA" id="ARBA00009437"/>
    </source>
</evidence>
<comment type="caution">
    <text evidence="6">The sequence shown here is derived from an EMBL/GenBank/DDBJ whole genome shotgun (WGS) entry which is preliminary data.</text>
</comment>
<dbReference type="PANTHER" id="PTHR30126">
    <property type="entry name" value="HTH-TYPE TRANSCRIPTIONAL REGULATOR"/>
    <property type="match status" value="1"/>
</dbReference>
<dbReference type="Gene3D" id="3.40.190.290">
    <property type="match status" value="1"/>
</dbReference>
<dbReference type="OrthoDB" id="5317428at2"/>
<evidence type="ECO:0000256" key="4">
    <source>
        <dbReference type="ARBA" id="ARBA00023163"/>
    </source>
</evidence>
<sequence>MKIRDLEIFLDLLKTKSPTITAQNFKITQPNVSVIIKNIENMIGTPLFERLGKKLMPTPKALFLGGMWLEVVQNYYKSLEVLLEDDLCLGELKVASTHTIGEYFLPKILFDFAKKYPKVKINAQIYNTQECLKLLKMGNVDLAIIEGEISKEQAKSEGFKREVLCKDELVVATSDFILASREHYIDALLDKAWIFREYGSGLRERFLRELGNIGREIPIFLELDRISAIKDLVISRGALAVFSKMAIKKELEEGILFPLQIINLDLEREFLILERESQIPNGALERFREFLESWI</sequence>
<evidence type="ECO:0000256" key="3">
    <source>
        <dbReference type="ARBA" id="ARBA00023125"/>
    </source>
</evidence>
<dbReference type="EMBL" id="NBIU01000016">
    <property type="protein sequence ID" value="PZT47974.1"/>
    <property type="molecule type" value="Genomic_DNA"/>
</dbReference>
<keyword evidence="3" id="KW-0238">DNA-binding</keyword>
<proteinExistence type="inferred from homology"/>
<dbReference type="AlphaFoldDB" id="A0A2W6MTZ0"/>
<dbReference type="Pfam" id="PF00126">
    <property type="entry name" value="HTH_1"/>
    <property type="match status" value="1"/>
</dbReference>
<dbReference type="GO" id="GO:0000976">
    <property type="term" value="F:transcription cis-regulatory region binding"/>
    <property type="evidence" value="ECO:0007669"/>
    <property type="project" value="TreeGrafter"/>
</dbReference>
<keyword evidence="4" id="KW-0804">Transcription</keyword>
<dbReference type="InterPro" id="IPR036388">
    <property type="entry name" value="WH-like_DNA-bd_sf"/>
</dbReference>
<evidence type="ECO:0000313" key="7">
    <source>
        <dbReference type="Proteomes" id="UP000249746"/>
    </source>
</evidence>
<evidence type="ECO:0000313" key="6">
    <source>
        <dbReference type="EMBL" id="PZT47974.1"/>
    </source>
</evidence>
<accession>A0A2W6MTZ0</accession>
<comment type="similarity">
    <text evidence="1">Belongs to the LysR transcriptional regulatory family.</text>
</comment>
<organism evidence="6 7">
    <name type="scientific">Helicobacter valdiviensis</name>
    <dbReference type="NCBI Taxonomy" id="1458358"/>
    <lineage>
        <taxon>Bacteria</taxon>
        <taxon>Pseudomonadati</taxon>
        <taxon>Campylobacterota</taxon>
        <taxon>Epsilonproteobacteria</taxon>
        <taxon>Campylobacterales</taxon>
        <taxon>Helicobacteraceae</taxon>
        <taxon>Helicobacter</taxon>
    </lineage>
</organism>
<dbReference type="GO" id="GO:0003700">
    <property type="term" value="F:DNA-binding transcription factor activity"/>
    <property type="evidence" value="ECO:0007669"/>
    <property type="project" value="InterPro"/>
</dbReference>
<dbReference type="SUPFAM" id="SSF53850">
    <property type="entry name" value="Periplasmic binding protein-like II"/>
    <property type="match status" value="1"/>
</dbReference>
<dbReference type="SUPFAM" id="SSF46785">
    <property type="entry name" value="Winged helix' DNA-binding domain"/>
    <property type="match status" value="1"/>
</dbReference>
<dbReference type="Gene3D" id="1.10.10.10">
    <property type="entry name" value="Winged helix-like DNA-binding domain superfamily/Winged helix DNA-binding domain"/>
    <property type="match status" value="1"/>
</dbReference>
<name>A0A2W6MTZ0_9HELI</name>
<dbReference type="Pfam" id="PF03466">
    <property type="entry name" value="LysR_substrate"/>
    <property type="match status" value="1"/>
</dbReference>
<dbReference type="PROSITE" id="PS50931">
    <property type="entry name" value="HTH_LYSR"/>
    <property type="match status" value="1"/>
</dbReference>
<reference evidence="6 7" key="1">
    <citation type="submission" date="2017-03" db="EMBL/GenBank/DDBJ databases">
        <title>Genomic and clinical evidence uncovers the enterohepatic species Helicobacter valdiviensis as a potential human intestinal pathogen.</title>
        <authorList>
            <person name="Fresia P."/>
            <person name="Jara R."/>
            <person name="Sierra R."/>
            <person name="Ferres I."/>
            <person name="Greif G."/>
            <person name="Iraola G."/>
            <person name="Collado L."/>
        </authorList>
    </citation>
    <scope>NUCLEOTIDE SEQUENCE [LARGE SCALE GENOMIC DNA]</scope>
    <source>
        <strain evidence="6 7">WBE14</strain>
    </source>
</reference>
<gene>
    <name evidence="6" type="ORF">B6S12_06190</name>
</gene>
<evidence type="ECO:0000259" key="5">
    <source>
        <dbReference type="PROSITE" id="PS50931"/>
    </source>
</evidence>
<keyword evidence="2" id="KW-0805">Transcription regulation</keyword>
<protein>
    <submittedName>
        <fullName evidence="6">LysR family transcriptional regulator</fullName>
    </submittedName>
</protein>
<dbReference type="InterPro" id="IPR000847">
    <property type="entry name" value="LysR_HTH_N"/>
</dbReference>
<dbReference type="RefSeq" id="WP_111229942.1">
    <property type="nucleotide sequence ID" value="NZ_NBIU01000016.1"/>
</dbReference>